<dbReference type="InterPro" id="IPR024083">
    <property type="entry name" value="Fumarase/histidase_N"/>
</dbReference>
<comment type="subcellular location">
    <subcellularLocation>
        <location evidence="6">Cytoplasm</location>
    </subcellularLocation>
</comment>
<dbReference type="CDD" id="cd01359">
    <property type="entry name" value="Argininosuccinate_lyase"/>
    <property type="match status" value="1"/>
</dbReference>
<dbReference type="GO" id="GO:0004056">
    <property type="term" value="F:argininosuccinate lyase activity"/>
    <property type="evidence" value="ECO:0007669"/>
    <property type="project" value="UniProtKB-UniRule"/>
</dbReference>
<dbReference type="InterPro" id="IPR008948">
    <property type="entry name" value="L-Aspartase-like"/>
</dbReference>
<dbReference type="InterPro" id="IPR000362">
    <property type="entry name" value="Fumarate_lyase_fam"/>
</dbReference>
<dbReference type="FunFam" id="1.20.200.10:FF:000015">
    <property type="entry name" value="argininosuccinate lyase isoform X2"/>
    <property type="match status" value="1"/>
</dbReference>
<protein>
    <recommendedName>
        <fullName evidence="2 6">Argininosuccinate lyase</fullName>
        <shortName evidence="6">ASAL</shortName>
        <ecNumber evidence="2 6">4.3.2.1</ecNumber>
    </recommendedName>
    <alternativeName>
        <fullName evidence="6">Arginosuccinase</fullName>
    </alternativeName>
</protein>
<comment type="catalytic activity">
    <reaction evidence="6">
        <text>2-(N(omega)-L-arginino)succinate = fumarate + L-arginine</text>
        <dbReference type="Rhea" id="RHEA:24020"/>
        <dbReference type="ChEBI" id="CHEBI:29806"/>
        <dbReference type="ChEBI" id="CHEBI:32682"/>
        <dbReference type="ChEBI" id="CHEBI:57472"/>
        <dbReference type="EC" id="4.3.2.1"/>
    </reaction>
</comment>
<sequence length="486" mass="52312">MSGAPDAAAGAAGQDGERVALWGGRFAAGPADALAQLSKSTDFDWRLARYDLAASRAHARVLSRAGLLTDEDLSAMIEALDELERRVVAGEFLPAQDDEDVHSALERGLMEVAGAELGGRLRAGRSRNDQIATFGRMYLRDHARVIGGLVLDVVDALIAQSETHPDAAMPGRTHLQHAQPVLLAHHLLAHAWPLLRDVARLVDLDARLAVSPYGSGALAGSSLGLDPQAVAEELGFQDSVENSIDGTASRDVFAEFAFVTAMIGVDLSRLSEEIIVWATKEFSFVTLDDAFSTGSSIMPQKKNPDVAELTRGKSGRLIGDLTGLLATLKAMPLAYNRDLQEDKEPVFDATDTLELLLPAFTGMVATLVFDVDRMEHLAPRGFALATDVAEWLVRQGVPFRIAHELSGEAVRLAESRDVELWDLTDEDYAGISPHLTPAVREVLTTRGSIDSRSAKGGTARAAVAVQLENARVESARLREFAASRLR</sequence>
<dbReference type="FunFam" id="1.10.40.30:FF:000001">
    <property type="entry name" value="Argininosuccinate lyase"/>
    <property type="match status" value="1"/>
</dbReference>
<evidence type="ECO:0000259" key="7">
    <source>
        <dbReference type="Pfam" id="PF00206"/>
    </source>
</evidence>
<dbReference type="Pfam" id="PF14698">
    <property type="entry name" value="ASL_C2"/>
    <property type="match status" value="1"/>
</dbReference>
<dbReference type="EC" id="4.3.2.1" evidence="2 6"/>
<evidence type="ECO:0000256" key="3">
    <source>
        <dbReference type="ARBA" id="ARBA00022571"/>
    </source>
</evidence>
<keyword evidence="4 6" id="KW-0028">Amino-acid biosynthesis</keyword>
<evidence type="ECO:0000256" key="5">
    <source>
        <dbReference type="ARBA" id="ARBA00023239"/>
    </source>
</evidence>
<dbReference type="PROSITE" id="PS00163">
    <property type="entry name" value="FUMARATE_LYASES"/>
    <property type="match status" value="1"/>
</dbReference>
<dbReference type="GO" id="GO:0005829">
    <property type="term" value="C:cytosol"/>
    <property type="evidence" value="ECO:0007669"/>
    <property type="project" value="TreeGrafter"/>
</dbReference>
<proteinExistence type="inferred from homology"/>
<accession>A0A921SPQ2</accession>
<dbReference type="SUPFAM" id="SSF48557">
    <property type="entry name" value="L-aspartase-like"/>
    <property type="match status" value="1"/>
</dbReference>
<dbReference type="Gene3D" id="1.10.275.10">
    <property type="entry name" value="Fumarase/aspartase (N-terminal domain)"/>
    <property type="match status" value="1"/>
</dbReference>
<dbReference type="PANTHER" id="PTHR43814:SF1">
    <property type="entry name" value="ARGININOSUCCINATE LYASE"/>
    <property type="match status" value="1"/>
</dbReference>
<evidence type="ECO:0000259" key="8">
    <source>
        <dbReference type="Pfam" id="PF14698"/>
    </source>
</evidence>
<dbReference type="Pfam" id="PF00206">
    <property type="entry name" value="Lyase_1"/>
    <property type="match status" value="1"/>
</dbReference>
<dbReference type="PRINTS" id="PR00145">
    <property type="entry name" value="ARGSUCLYASE"/>
</dbReference>
<organism evidence="9 10">
    <name type="scientific">Brevibacterium senegalense</name>
    <dbReference type="NCBI Taxonomy" id="1033736"/>
    <lineage>
        <taxon>Bacteria</taxon>
        <taxon>Bacillati</taxon>
        <taxon>Actinomycetota</taxon>
        <taxon>Actinomycetes</taxon>
        <taxon>Micrococcales</taxon>
        <taxon>Brevibacteriaceae</taxon>
        <taxon>Brevibacterium</taxon>
    </lineage>
</organism>
<name>A0A921SPQ2_9MICO</name>
<keyword evidence="5 6" id="KW-0456">Lyase</keyword>
<dbReference type="PRINTS" id="PR00149">
    <property type="entry name" value="FUMRATELYASE"/>
</dbReference>
<dbReference type="EMBL" id="DYUK01000266">
    <property type="protein sequence ID" value="HJG81132.1"/>
    <property type="molecule type" value="Genomic_DNA"/>
</dbReference>
<evidence type="ECO:0000256" key="4">
    <source>
        <dbReference type="ARBA" id="ARBA00022605"/>
    </source>
</evidence>
<evidence type="ECO:0000256" key="2">
    <source>
        <dbReference type="ARBA" id="ARBA00012338"/>
    </source>
</evidence>
<dbReference type="PANTHER" id="PTHR43814">
    <property type="entry name" value="ARGININOSUCCINATE LYASE"/>
    <property type="match status" value="1"/>
</dbReference>
<gene>
    <name evidence="6 9" type="primary">argH</name>
    <name evidence="9" type="ORF">K8V08_12050</name>
</gene>
<comment type="pathway">
    <text evidence="1 6">Amino-acid biosynthesis; L-arginine biosynthesis; L-arginine from L-ornithine and carbamoyl phosphate: step 3/3.</text>
</comment>
<evidence type="ECO:0000313" key="10">
    <source>
        <dbReference type="Proteomes" id="UP000784435"/>
    </source>
</evidence>
<evidence type="ECO:0000256" key="1">
    <source>
        <dbReference type="ARBA" id="ARBA00004941"/>
    </source>
</evidence>
<keyword evidence="3 6" id="KW-0055">Arginine biosynthesis</keyword>
<feature type="domain" description="Argininosuccinate lyase C-terminal" evidence="8">
    <location>
        <begin position="382"/>
        <end position="449"/>
    </location>
</feature>
<comment type="caution">
    <text evidence="9">The sequence shown here is derived from an EMBL/GenBank/DDBJ whole genome shotgun (WGS) entry which is preliminary data.</text>
</comment>
<dbReference type="InterPro" id="IPR009049">
    <property type="entry name" value="Argininosuccinate_lyase"/>
</dbReference>
<reference evidence="9" key="1">
    <citation type="journal article" date="2021" name="PeerJ">
        <title>Extensive microbial diversity within the chicken gut microbiome revealed by metagenomics and culture.</title>
        <authorList>
            <person name="Gilroy R."/>
            <person name="Ravi A."/>
            <person name="Getino M."/>
            <person name="Pursley I."/>
            <person name="Horton D.L."/>
            <person name="Alikhan N.F."/>
            <person name="Baker D."/>
            <person name="Gharbi K."/>
            <person name="Hall N."/>
            <person name="Watson M."/>
            <person name="Adriaenssens E.M."/>
            <person name="Foster-Nyarko E."/>
            <person name="Jarju S."/>
            <person name="Secka A."/>
            <person name="Antonio M."/>
            <person name="Oren A."/>
            <person name="Chaudhuri R.R."/>
            <person name="La Ragione R."/>
            <person name="Hildebrand F."/>
            <person name="Pallen M.J."/>
        </authorList>
    </citation>
    <scope>NUCLEOTIDE SEQUENCE</scope>
    <source>
        <strain evidence="9">ChiGjej5B5-7349</strain>
    </source>
</reference>
<dbReference type="InterPro" id="IPR020557">
    <property type="entry name" value="Fumarate_lyase_CS"/>
</dbReference>
<evidence type="ECO:0000256" key="6">
    <source>
        <dbReference type="HAMAP-Rule" id="MF_00006"/>
    </source>
</evidence>
<dbReference type="Gene3D" id="1.20.200.10">
    <property type="entry name" value="Fumarase/aspartase (Central domain)"/>
    <property type="match status" value="1"/>
</dbReference>
<dbReference type="NCBIfam" id="TIGR00838">
    <property type="entry name" value="argH"/>
    <property type="match status" value="1"/>
</dbReference>
<dbReference type="Gene3D" id="1.10.40.30">
    <property type="entry name" value="Fumarase/aspartase (C-terminal domain)"/>
    <property type="match status" value="1"/>
</dbReference>
<evidence type="ECO:0000313" key="9">
    <source>
        <dbReference type="EMBL" id="HJG81132.1"/>
    </source>
</evidence>
<dbReference type="AlphaFoldDB" id="A0A921SPQ2"/>
<reference evidence="9" key="2">
    <citation type="submission" date="2021-09" db="EMBL/GenBank/DDBJ databases">
        <authorList>
            <person name="Gilroy R."/>
        </authorList>
    </citation>
    <scope>NUCLEOTIDE SEQUENCE</scope>
    <source>
        <strain evidence="9">ChiGjej5B5-7349</strain>
    </source>
</reference>
<dbReference type="GO" id="GO:0042450">
    <property type="term" value="P:L-arginine biosynthetic process via ornithine"/>
    <property type="evidence" value="ECO:0007669"/>
    <property type="project" value="UniProtKB-UniRule"/>
</dbReference>
<dbReference type="HAMAP" id="MF_00006">
    <property type="entry name" value="Arg_succ_lyase"/>
    <property type="match status" value="1"/>
</dbReference>
<keyword evidence="6" id="KW-0963">Cytoplasm</keyword>
<dbReference type="InterPro" id="IPR029419">
    <property type="entry name" value="Arg_succ_lyase_C"/>
</dbReference>
<feature type="domain" description="Fumarate lyase N-terminal" evidence="7">
    <location>
        <begin position="30"/>
        <end position="319"/>
    </location>
</feature>
<dbReference type="InterPro" id="IPR022761">
    <property type="entry name" value="Fumarate_lyase_N"/>
</dbReference>
<dbReference type="Proteomes" id="UP000784435">
    <property type="component" value="Unassembled WGS sequence"/>
</dbReference>
<comment type="similarity">
    <text evidence="6">Belongs to the lyase 1 family. Argininosuccinate lyase subfamily.</text>
</comment>